<evidence type="ECO:0000313" key="4">
    <source>
        <dbReference type="EMBL" id="KAK4296750.1"/>
    </source>
</evidence>
<dbReference type="Pfam" id="PF13768">
    <property type="entry name" value="VWA_3"/>
    <property type="match status" value="1"/>
</dbReference>
<dbReference type="InterPro" id="IPR050934">
    <property type="entry name" value="ITIH"/>
</dbReference>
<dbReference type="PANTHER" id="PTHR10338:SF108">
    <property type="entry name" value="INTER-ALPHA-TRYPSIN INHIBITOR HEAVY CHAIN H4-LIKE PROTEIN"/>
    <property type="match status" value="1"/>
</dbReference>
<dbReference type="InterPro" id="IPR036465">
    <property type="entry name" value="vWFA_dom_sf"/>
</dbReference>
<evidence type="ECO:0000256" key="2">
    <source>
        <dbReference type="SAM" id="Phobius"/>
    </source>
</evidence>
<dbReference type="EMBL" id="JAWZYT010003779">
    <property type="protein sequence ID" value="KAK4296750.1"/>
    <property type="molecule type" value="Genomic_DNA"/>
</dbReference>
<feature type="domain" description="VWFA" evidence="3">
    <location>
        <begin position="149"/>
        <end position="327"/>
    </location>
</feature>
<feature type="compositionally biased region" description="Polar residues" evidence="1">
    <location>
        <begin position="516"/>
        <end position="525"/>
    </location>
</feature>
<protein>
    <recommendedName>
        <fullName evidence="3">VWFA domain-containing protein</fullName>
    </recommendedName>
</protein>
<keyword evidence="2" id="KW-0472">Membrane</keyword>
<dbReference type="Gene3D" id="3.40.50.410">
    <property type="entry name" value="von Willebrand factor, type A domain"/>
    <property type="match status" value="1"/>
</dbReference>
<gene>
    <name evidence="4" type="ORF">Pmani_030783</name>
</gene>
<comment type="caution">
    <text evidence="4">The sequence shown here is derived from an EMBL/GenBank/DDBJ whole genome shotgun (WGS) entry which is preliminary data.</text>
</comment>
<dbReference type="Proteomes" id="UP001292094">
    <property type="component" value="Unassembled WGS sequence"/>
</dbReference>
<sequence>ERETSRFRVDVTVADQDEVIFYLTYEELLERRLGTYSHRINVHPGYPVRDLIVDVTIHETREFSSLNVTSVPGGQKFGNAVSEWREGSRTARLQFDPDPEAMPRNGVIHGQLVVQYDVKRALDAGDVQVEDGYFVHFFAPIDLQYTPKHITFLIDVSGSMSGTKLTQVKTAMDHILTNLNNGDTFNIIRFSTTAHKLGIMRYSPVTVRRAKQYIESLEAGGGTNIDDGLKVAIEEDVEAIVSESVRPHIIVLLTDGSPTSGVTSHSVILKNVRNRNRDRATVFCLGFGRGADMDFLARLALQNHGTSRKIYEDEDAAEQLTGFYRELSTPLLLDIQFSYSGDAVMVDTLSKTHFYNYFEGTELIVTGQTENELDARVRANITGKGRNGQFFMGVTDWNLVSPPDHHLLSHLHLAPTPPNFIKRLWAFLKVKDLLAEEKAARGPHDRMVAQKKALIIALENHFVTPLTSLVVVQPDQEHCKDYEDDEDGEDGETRDEVSSSGQRTQKGPMQRDDNNHSQSLDSQNSVSHAFNPASIHVLSGDEVMDSNHFIHNMAAPYPISLSAAPTTGIIGCPVMVLLTTLLLTIVTKMQVHIAIK</sequence>
<dbReference type="PROSITE" id="PS50234">
    <property type="entry name" value="VWFA"/>
    <property type="match status" value="1"/>
</dbReference>
<organism evidence="4 5">
    <name type="scientific">Petrolisthes manimaculis</name>
    <dbReference type="NCBI Taxonomy" id="1843537"/>
    <lineage>
        <taxon>Eukaryota</taxon>
        <taxon>Metazoa</taxon>
        <taxon>Ecdysozoa</taxon>
        <taxon>Arthropoda</taxon>
        <taxon>Crustacea</taxon>
        <taxon>Multicrustacea</taxon>
        <taxon>Malacostraca</taxon>
        <taxon>Eumalacostraca</taxon>
        <taxon>Eucarida</taxon>
        <taxon>Decapoda</taxon>
        <taxon>Pleocyemata</taxon>
        <taxon>Anomura</taxon>
        <taxon>Galatheoidea</taxon>
        <taxon>Porcellanidae</taxon>
        <taxon>Petrolisthes</taxon>
    </lineage>
</organism>
<keyword evidence="2" id="KW-1133">Transmembrane helix</keyword>
<evidence type="ECO:0000313" key="5">
    <source>
        <dbReference type="Proteomes" id="UP001292094"/>
    </source>
</evidence>
<evidence type="ECO:0000259" key="3">
    <source>
        <dbReference type="PROSITE" id="PS50234"/>
    </source>
</evidence>
<dbReference type="SMART" id="SM00327">
    <property type="entry name" value="VWA"/>
    <property type="match status" value="1"/>
</dbReference>
<feature type="region of interest" description="Disordered" evidence="1">
    <location>
        <begin position="480"/>
        <end position="525"/>
    </location>
</feature>
<name>A0AAE1TVK1_9EUCA</name>
<dbReference type="GO" id="GO:0032991">
    <property type="term" value="C:protein-containing complex"/>
    <property type="evidence" value="ECO:0007669"/>
    <property type="project" value="UniProtKB-ARBA"/>
</dbReference>
<reference evidence="4" key="1">
    <citation type="submission" date="2023-11" db="EMBL/GenBank/DDBJ databases">
        <title>Genome assemblies of two species of porcelain crab, Petrolisthes cinctipes and Petrolisthes manimaculis (Anomura: Porcellanidae).</title>
        <authorList>
            <person name="Angst P."/>
        </authorList>
    </citation>
    <scope>NUCLEOTIDE SEQUENCE</scope>
    <source>
        <strain evidence="4">PB745_02</strain>
        <tissue evidence="4">Gill</tissue>
    </source>
</reference>
<accession>A0AAE1TVK1</accession>
<keyword evidence="5" id="KW-1185">Reference proteome</keyword>
<feature type="compositionally biased region" description="Polar residues" evidence="1">
    <location>
        <begin position="498"/>
        <end position="507"/>
    </location>
</feature>
<dbReference type="PANTHER" id="PTHR10338">
    <property type="entry name" value="INTER-ALPHA-TRYPSIN INHIBITOR HEAVY CHAIN FAMILY MEMBER"/>
    <property type="match status" value="1"/>
</dbReference>
<proteinExistence type="predicted"/>
<evidence type="ECO:0000256" key="1">
    <source>
        <dbReference type="SAM" id="MobiDB-lite"/>
    </source>
</evidence>
<dbReference type="SUPFAM" id="SSF53300">
    <property type="entry name" value="vWA-like"/>
    <property type="match status" value="1"/>
</dbReference>
<dbReference type="AlphaFoldDB" id="A0AAE1TVK1"/>
<keyword evidence="2" id="KW-0812">Transmembrane</keyword>
<feature type="compositionally biased region" description="Acidic residues" evidence="1">
    <location>
        <begin position="482"/>
        <end position="493"/>
    </location>
</feature>
<feature type="non-terminal residue" evidence="4">
    <location>
        <position position="596"/>
    </location>
</feature>
<dbReference type="InterPro" id="IPR002035">
    <property type="entry name" value="VWF_A"/>
</dbReference>
<feature type="transmembrane region" description="Helical" evidence="2">
    <location>
        <begin position="568"/>
        <end position="586"/>
    </location>
</feature>